<dbReference type="EMBL" id="CP133617">
    <property type="protein sequence ID" value="WMV33809.1"/>
    <property type="molecule type" value="Genomic_DNA"/>
</dbReference>
<dbReference type="Proteomes" id="UP001234989">
    <property type="component" value="Chromosome 6"/>
</dbReference>
<gene>
    <name evidence="1" type="ORF">MTR67_027194</name>
</gene>
<dbReference type="Pfam" id="PF25463">
    <property type="entry name" value="DUF7899"/>
    <property type="match status" value="1"/>
</dbReference>
<dbReference type="InterPro" id="IPR015943">
    <property type="entry name" value="WD40/YVTN_repeat-like_dom_sf"/>
</dbReference>
<keyword evidence="2" id="KW-1185">Reference proteome</keyword>
<dbReference type="PANTHER" id="PTHR31789:SF7">
    <property type="entry name" value="TRANSDUCIN_WD40 REPEAT-LIKE SUPERFAMILY PROTEIN"/>
    <property type="match status" value="1"/>
</dbReference>
<evidence type="ECO:0000313" key="1">
    <source>
        <dbReference type="EMBL" id="WMV33809.1"/>
    </source>
</evidence>
<dbReference type="AlphaFoldDB" id="A0AAF0R0A3"/>
<evidence type="ECO:0008006" key="3">
    <source>
        <dbReference type="Google" id="ProtNLM"/>
    </source>
</evidence>
<evidence type="ECO:0000313" key="2">
    <source>
        <dbReference type="Proteomes" id="UP001234989"/>
    </source>
</evidence>
<reference evidence="1" key="1">
    <citation type="submission" date="2023-08" db="EMBL/GenBank/DDBJ databases">
        <title>A de novo genome assembly of Solanum verrucosum Schlechtendal, a Mexican diploid species geographically isolated from the other diploid A-genome species in potato relatives.</title>
        <authorList>
            <person name="Hosaka K."/>
        </authorList>
    </citation>
    <scope>NUCLEOTIDE SEQUENCE</scope>
    <source>
        <tissue evidence="1">Young leaves</tissue>
    </source>
</reference>
<sequence length="564" mass="63938">MPSSPKTATNKVSSLIFCCLSCFWDLRMDGRRITASPRPCCGRRVVAKKRPRGGMDGFVNSVKKLQRREIGSKRDRSFSMSDAQERFRNIHLQWFGLGTSMLEVSSLKPFANESRGFAFWVELVAPGLPSAGYLSYVVCELLHRSGVFYTEEYDTHDPKGHCALVLPFLKKRSKIIEIVAARDIVFALAQSGVCAAFSRESNRRICFLNVSPDEVIRSLFYNKNNDSLITVSVYASDNFSSLKCRTTRIEYIRRGKPDAGFALFESESLKWPGFVEFDDVNGKVLTYSAQDSIYKVFDLKNYTMLYSISDKNVQEIKISPGIMLLIFTKASGHVPLKILSIEDGTVLKSFNHLLHRNKKVDFIEQFNEKLLVKQENENLQILDVRNSELTEVSRAEFMTPSAFIFLYENQLFLTFRNRTVAVWNFRGELVTSFEDHLLWHPDCNTNNIYITSDQDLIISYCKADSDDPLSEATAGSINISNILTGKCLAKIKATERRTTDDCSCSTNCNGHGGRSCNAKKRIQASRTRSTVAEALEDITALFYDEEHNEIYTGNNFGLIHVWSN</sequence>
<dbReference type="Gene3D" id="2.130.10.10">
    <property type="entry name" value="YVTN repeat-like/Quinoprotein amine dehydrogenase"/>
    <property type="match status" value="1"/>
</dbReference>
<protein>
    <recommendedName>
        <fullName evidence="3">Transducin/WD40 repeat-like superfamily protein</fullName>
    </recommendedName>
</protein>
<dbReference type="SUPFAM" id="SSF69322">
    <property type="entry name" value="Tricorn protease domain 2"/>
    <property type="match status" value="1"/>
</dbReference>
<organism evidence="1 2">
    <name type="scientific">Solanum verrucosum</name>
    <dbReference type="NCBI Taxonomy" id="315347"/>
    <lineage>
        <taxon>Eukaryota</taxon>
        <taxon>Viridiplantae</taxon>
        <taxon>Streptophyta</taxon>
        <taxon>Embryophyta</taxon>
        <taxon>Tracheophyta</taxon>
        <taxon>Spermatophyta</taxon>
        <taxon>Magnoliopsida</taxon>
        <taxon>eudicotyledons</taxon>
        <taxon>Gunneridae</taxon>
        <taxon>Pentapetalae</taxon>
        <taxon>asterids</taxon>
        <taxon>lamiids</taxon>
        <taxon>Solanales</taxon>
        <taxon>Solanaceae</taxon>
        <taxon>Solanoideae</taxon>
        <taxon>Solaneae</taxon>
        <taxon>Solanum</taxon>
    </lineage>
</organism>
<proteinExistence type="predicted"/>
<dbReference type="InterPro" id="IPR057221">
    <property type="entry name" value="DUF7899"/>
</dbReference>
<name>A0AAF0R0A3_SOLVR</name>
<accession>A0AAF0R0A3</accession>
<dbReference type="PANTHER" id="PTHR31789">
    <property type="entry name" value="OS05G0482600 PROTEIN"/>
    <property type="match status" value="1"/>
</dbReference>